<keyword evidence="1" id="KW-0472">Membrane</keyword>
<sequence length="210" mass="21593">MRDRTAVTLGLTTLPLYALLLVAGTLTPQPDQVTDPESWARFVSTDSYLIKHIATNVVGSVLVVLGTFALGAAIRQRAAIVGMALSVTGHVLFTVPGVISTFATPPIGQAYLRGNREVMTMEFADAMTVITLLAVLLVVGGSIVLGVAVARSGVFARWAGVLWAAAAVVFYLLGAALGMATTGASLVTQPVGAGLLAVAGGAMVWRAARS</sequence>
<dbReference type="Proteomes" id="UP000636960">
    <property type="component" value="Unassembled WGS sequence"/>
</dbReference>
<feature type="transmembrane region" description="Helical" evidence="1">
    <location>
        <begin position="186"/>
        <end position="205"/>
    </location>
</feature>
<evidence type="ECO:0000313" key="3">
    <source>
        <dbReference type="Proteomes" id="UP000636960"/>
    </source>
</evidence>
<gene>
    <name evidence="2" type="ORF">Ari01nite_84560</name>
</gene>
<keyword evidence="1" id="KW-0812">Transmembrane</keyword>
<evidence type="ECO:0000313" key="2">
    <source>
        <dbReference type="EMBL" id="GIF00992.1"/>
    </source>
</evidence>
<reference evidence="2" key="1">
    <citation type="submission" date="2021-01" db="EMBL/GenBank/DDBJ databases">
        <title>Whole genome shotgun sequence of Actinoplanes rishiriensis NBRC 108556.</title>
        <authorList>
            <person name="Komaki H."/>
            <person name="Tamura T."/>
        </authorList>
    </citation>
    <scope>NUCLEOTIDE SEQUENCE</scope>
    <source>
        <strain evidence="2">NBRC 108556</strain>
    </source>
</reference>
<keyword evidence="3" id="KW-1185">Reference proteome</keyword>
<evidence type="ECO:0000256" key="1">
    <source>
        <dbReference type="SAM" id="Phobius"/>
    </source>
</evidence>
<feature type="transmembrane region" description="Helical" evidence="1">
    <location>
        <begin position="80"/>
        <end position="103"/>
    </location>
</feature>
<keyword evidence="1" id="KW-1133">Transmembrane helix</keyword>
<comment type="caution">
    <text evidence="2">The sequence shown here is derived from an EMBL/GenBank/DDBJ whole genome shotgun (WGS) entry which is preliminary data.</text>
</comment>
<dbReference type="AlphaFoldDB" id="A0A919KCD7"/>
<organism evidence="2 3">
    <name type="scientific">Paractinoplanes rishiriensis</name>
    <dbReference type="NCBI Taxonomy" id="1050105"/>
    <lineage>
        <taxon>Bacteria</taxon>
        <taxon>Bacillati</taxon>
        <taxon>Actinomycetota</taxon>
        <taxon>Actinomycetes</taxon>
        <taxon>Micromonosporales</taxon>
        <taxon>Micromonosporaceae</taxon>
        <taxon>Paractinoplanes</taxon>
    </lineage>
</organism>
<feature type="transmembrane region" description="Helical" evidence="1">
    <location>
        <begin position="52"/>
        <end position="73"/>
    </location>
</feature>
<evidence type="ECO:0008006" key="4">
    <source>
        <dbReference type="Google" id="ProtNLM"/>
    </source>
</evidence>
<dbReference type="RefSeq" id="WP_203789337.1">
    <property type="nucleotide sequence ID" value="NZ_BOMV01000096.1"/>
</dbReference>
<protein>
    <recommendedName>
        <fullName evidence="4">DUF4386 family protein</fullName>
    </recommendedName>
</protein>
<dbReference type="EMBL" id="BOMV01000096">
    <property type="protein sequence ID" value="GIF00992.1"/>
    <property type="molecule type" value="Genomic_DNA"/>
</dbReference>
<accession>A0A919KCD7</accession>
<name>A0A919KCD7_9ACTN</name>
<feature type="transmembrane region" description="Helical" evidence="1">
    <location>
        <begin position="123"/>
        <end position="149"/>
    </location>
</feature>
<feature type="transmembrane region" description="Helical" evidence="1">
    <location>
        <begin position="161"/>
        <end position="180"/>
    </location>
</feature>
<proteinExistence type="predicted"/>